<evidence type="ECO:0000256" key="2">
    <source>
        <dbReference type="ARBA" id="ARBA00023043"/>
    </source>
</evidence>
<dbReference type="RefSeq" id="XP_046596452.1">
    <property type="nucleotide sequence ID" value="XM_046740496.1"/>
</dbReference>
<dbReference type="PANTHER" id="PTHR24173:SF74">
    <property type="entry name" value="ANKYRIN REPEAT DOMAIN-CONTAINING PROTEIN 16"/>
    <property type="match status" value="1"/>
</dbReference>
<evidence type="ECO:0000256" key="3">
    <source>
        <dbReference type="PROSITE-ProRule" id="PRU00023"/>
    </source>
</evidence>
<sequence>MSTLTSISSKTFLKASQKGNITKLKELASTNDIKDWTVYRHEASGDTALHLAAREGRLDVVKYLCETWKEPPFRTEVANKDMKRPVHDAAQSAKLDVLEYLLGQGAAVDPLKRADWTPLMLACTKVGEEAASCVKALLRHGAASELQNKDGWTPLMVACRTGNVDVVKCLMTRSSRSVYMRSKNGRSPLHVAAFHGYRNVIDLVLSQDSDLINWQDSSGSTPLLESVKSGDLPTFQRLIDSKANVNAVDNVGQNVLHIAAQCGNTEIIEYILNRKLIDVESPTLHGITPLMFAEKNKQLKAIKILSSFQTR</sequence>
<dbReference type="SMART" id="SM00248">
    <property type="entry name" value="ANK"/>
    <property type="match status" value="7"/>
</dbReference>
<feature type="repeat" description="ANK" evidence="3">
    <location>
        <begin position="150"/>
        <end position="175"/>
    </location>
</feature>
<evidence type="ECO:0000313" key="9">
    <source>
        <dbReference type="RefSeq" id="XP_046596455.1"/>
    </source>
</evidence>
<dbReference type="OrthoDB" id="194358at2759"/>
<dbReference type="RefSeq" id="XP_046596454.1">
    <property type="nucleotide sequence ID" value="XM_046740498.1"/>
</dbReference>
<evidence type="ECO:0000313" key="5">
    <source>
        <dbReference type="RefSeq" id="XP_015524277.2"/>
    </source>
</evidence>
<feature type="repeat" description="ANK" evidence="3">
    <location>
        <begin position="81"/>
        <end position="113"/>
    </location>
</feature>
<dbReference type="SUPFAM" id="SSF48403">
    <property type="entry name" value="Ankyrin repeat"/>
    <property type="match status" value="1"/>
</dbReference>
<organism evidence="4 5">
    <name type="scientific">Neodiprion lecontei</name>
    <name type="common">Redheaded pine sawfly</name>
    <dbReference type="NCBI Taxonomy" id="441921"/>
    <lineage>
        <taxon>Eukaryota</taxon>
        <taxon>Metazoa</taxon>
        <taxon>Ecdysozoa</taxon>
        <taxon>Arthropoda</taxon>
        <taxon>Hexapoda</taxon>
        <taxon>Insecta</taxon>
        <taxon>Pterygota</taxon>
        <taxon>Neoptera</taxon>
        <taxon>Endopterygota</taxon>
        <taxon>Hymenoptera</taxon>
        <taxon>Tenthredinoidea</taxon>
        <taxon>Diprionidae</taxon>
        <taxon>Diprioninae</taxon>
        <taxon>Neodiprion</taxon>
    </lineage>
</organism>
<dbReference type="Pfam" id="PF12796">
    <property type="entry name" value="Ank_2"/>
    <property type="match status" value="3"/>
</dbReference>
<dbReference type="RefSeq" id="XP_046596455.1">
    <property type="nucleotide sequence ID" value="XM_046740499.1"/>
</dbReference>
<reference evidence="5 6" key="1">
    <citation type="submission" date="2025-05" db="UniProtKB">
        <authorList>
            <consortium name="RefSeq"/>
        </authorList>
    </citation>
    <scope>IDENTIFICATION</scope>
    <source>
        <tissue evidence="5 6">Thorax and Abdomen</tissue>
    </source>
</reference>
<dbReference type="AlphaFoldDB" id="A0A6J0CCH5"/>
<feature type="repeat" description="ANK" evidence="3">
    <location>
        <begin position="44"/>
        <end position="64"/>
    </location>
</feature>
<evidence type="ECO:0000313" key="4">
    <source>
        <dbReference type="Proteomes" id="UP000829291"/>
    </source>
</evidence>
<keyword evidence="4" id="KW-1185">Reference proteome</keyword>
<dbReference type="RefSeq" id="XP_015524277.2">
    <property type="nucleotide sequence ID" value="XM_015668791.2"/>
</dbReference>
<dbReference type="InterPro" id="IPR002110">
    <property type="entry name" value="Ankyrin_rpt"/>
</dbReference>
<name>A0A6J0CCH5_NEOLC</name>
<evidence type="ECO:0000313" key="6">
    <source>
        <dbReference type="RefSeq" id="XP_046596452.1"/>
    </source>
</evidence>
<keyword evidence="2 3" id="KW-0040">ANK repeat</keyword>
<dbReference type="InParanoid" id="A0A6J0CCH5"/>
<dbReference type="PANTHER" id="PTHR24173">
    <property type="entry name" value="ANKYRIN REPEAT CONTAINING"/>
    <property type="match status" value="1"/>
</dbReference>
<proteinExistence type="predicted"/>
<dbReference type="RefSeq" id="XP_046596453.1">
    <property type="nucleotide sequence ID" value="XM_046740497.1"/>
</dbReference>
<dbReference type="PROSITE" id="PS50297">
    <property type="entry name" value="ANK_REP_REGION"/>
    <property type="match status" value="5"/>
</dbReference>
<accession>A0A6J0CCH5</accession>
<dbReference type="PROSITE" id="PS50088">
    <property type="entry name" value="ANK_REPEAT"/>
    <property type="match status" value="5"/>
</dbReference>
<dbReference type="PRINTS" id="PR01415">
    <property type="entry name" value="ANKYRIN"/>
</dbReference>
<evidence type="ECO:0000313" key="8">
    <source>
        <dbReference type="RefSeq" id="XP_046596454.1"/>
    </source>
</evidence>
<dbReference type="Proteomes" id="UP000829291">
    <property type="component" value="Chromosome 5"/>
</dbReference>
<keyword evidence="1" id="KW-0677">Repeat</keyword>
<protein>
    <submittedName>
        <fullName evidence="5 6">Ankyrin repeat domain-containing protein 16</fullName>
    </submittedName>
</protein>
<evidence type="ECO:0000256" key="1">
    <source>
        <dbReference type="ARBA" id="ARBA00022737"/>
    </source>
</evidence>
<dbReference type="KEGG" id="nlo:107227597"/>
<dbReference type="Gene3D" id="1.25.40.20">
    <property type="entry name" value="Ankyrin repeat-containing domain"/>
    <property type="match status" value="2"/>
</dbReference>
<dbReference type="InterPro" id="IPR036770">
    <property type="entry name" value="Ankyrin_rpt-contain_sf"/>
</dbReference>
<dbReference type="GeneID" id="107227597"/>
<feature type="repeat" description="ANK" evidence="3">
    <location>
        <begin position="218"/>
        <end position="250"/>
    </location>
</feature>
<gene>
    <name evidence="5 6 7 8 9" type="primary">LOC107227597</name>
</gene>
<feature type="repeat" description="ANK" evidence="3">
    <location>
        <begin position="184"/>
        <end position="211"/>
    </location>
</feature>
<evidence type="ECO:0000313" key="7">
    <source>
        <dbReference type="RefSeq" id="XP_046596453.1"/>
    </source>
</evidence>